<dbReference type="GO" id="GO:0071949">
    <property type="term" value="F:FAD binding"/>
    <property type="evidence" value="ECO:0007669"/>
    <property type="project" value="InterPro"/>
</dbReference>
<dbReference type="STRING" id="946122.A0A0C2WUA8"/>
<dbReference type="SUPFAM" id="SSF56176">
    <property type="entry name" value="FAD-binding/transporter-associated domain-like"/>
    <property type="match status" value="1"/>
</dbReference>
<dbReference type="InterPro" id="IPR006094">
    <property type="entry name" value="Oxid_FAD_bind_N"/>
</dbReference>
<dbReference type="PANTHER" id="PTHR13878:SF91">
    <property type="entry name" value="FAD BINDING DOMAIN PROTEIN (AFU_ORTHOLOGUE AFUA_6G12070)-RELATED"/>
    <property type="match status" value="1"/>
</dbReference>
<dbReference type="GO" id="GO:0016491">
    <property type="term" value="F:oxidoreductase activity"/>
    <property type="evidence" value="ECO:0007669"/>
    <property type="project" value="UniProtKB-KW"/>
</dbReference>
<comment type="similarity">
    <text evidence="1">Belongs to the oxygen-dependent FAD-linked oxidoreductase family.</text>
</comment>
<reference evidence="5 6" key="1">
    <citation type="submission" date="2014-04" db="EMBL/GenBank/DDBJ databases">
        <title>Evolutionary Origins and Diversification of the Mycorrhizal Mutualists.</title>
        <authorList>
            <consortium name="DOE Joint Genome Institute"/>
            <consortium name="Mycorrhizal Genomics Consortium"/>
            <person name="Kohler A."/>
            <person name="Kuo A."/>
            <person name="Nagy L.G."/>
            <person name="Floudas D."/>
            <person name="Copeland A."/>
            <person name="Barry K.W."/>
            <person name="Cichocki N."/>
            <person name="Veneault-Fourrey C."/>
            <person name="LaButti K."/>
            <person name="Lindquist E.A."/>
            <person name="Lipzen A."/>
            <person name="Lundell T."/>
            <person name="Morin E."/>
            <person name="Murat C."/>
            <person name="Riley R."/>
            <person name="Ohm R."/>
            <person name="Sun H."/>
            <person name="Tunlid A."/>
            <person name="Henrissat B."/>
            <person name="Grigoriev I.V."/>
            <person name="Hibbett D.S."/>
            <person name="Martin F."/>
        </authorList>
    </citation>
    <scope>NUCLEOTIDE SEQUENCE [LARGE SCALE GENOMIC DNA]</scope>
    <source>
        <strain evidence="5 6">Koide BX008</strain>
    </source>
</reference>
<accession>A0A0C2WUA8</accession>
<dbReference type="InterPro" id="IPR050432">
    <property type="entry name" value="FAD-linked_Oxidoreductases_BP"/>
</dbReference>
<proteinExistence type="inferred from homology"/>
<feature type="domain" description="FAD-binding PCMH-type" evidence="4">
    <location>
        <begin position="123"/>
        <end position="307"/>
    </location>
</feature>
<keyword evidence="3" id="KW-0732">Signal</keyword>
<keyword evidence="2" id="KW-0560">Oxidoreductase</keyword>
<sequence>MKSSSRWLQSLIIIVSLPLLARSAPACKCFSFQPCWPSPSDFSNLASQLSQPLIHPTPPASACYPPFSSAGNCIDVQSHRYDGQWCSNLPGAMQSMNFESYMFENGTIDACYYNVLLGVPCHQGNIPVVGVDARNVADIQAAVNFTAKHYLRLVIKNTGHDILGRSMGRGAFMLWTHNLKGITYEEAFTPGGAPPNSQTYKALTVGAGIQWNEAYEFANDQGRAIVGGSSFSVGAAGGWIQGGGHSALSPIYGLGVDNALQFTVVLANGQYVTANEYQYQDLFWALRGGGGGTYGVVISVTYRTHDILPTTSIGLLVNFSSPVIAQNVATELFTIQPALQDAGWGGYAYLSKTGIKSVTFVSDDSLAKGDAIWSSFIMRIRAAGVPVIVLKHSFPSFYEAARPYFGGQGLIGMQTEYISRFLSRRMAQEQPGTVAKVALGIRGPAMLDFVGGGVVSQVNPETAGLHPSWREAFGVIESTIAWEEGTPAAEINRLRQIAAVDLEALDTISPDSGTYLNEASLYEKDFRKAFFGPHYQRLKAIKQAY</sequence>
<evidence type="ECO:0000256" key="1">
    <source>
        <dbReference type="ARBA" id="ARBA00005466"/>
    </source>
</evidence>
<name>A0A0C2WUA8_AMAMK</name>
<dbReference type="OrthoDB" id="9983560at2759"/>
<evidence type="ECO:0000313" key="5">
    <source>
        <dbReference type="EMBL" id="KIL60356.1"/>
    </source>
</evidence>
<gene>
    <name evidence="5" type="ORF">M378DRAFT_168234</name>
</gene>
<evidence type="ECO:0000256" key="2">
    <source>
        <dbReference type="ARBA" id="ARBA00023002"/>
    </source>
</evidence>
<dbReference type="InterPro" id="IPR016166">
    <property type="entry name" value="FAD-bd_PCMH"/>
</dbReference>
<dbReference type="HOGENOM" id="CLU_018354_4_4_1"/>
<evidence type="ECO:0000256" key="3">
    <source>
        <dbReference type="SAM" id="SignalP"/>
    </source>
</evidence>
<dbReference type="PROSITE" id="PS51387">
    <property type="entry name" value="FAD_PCMH"/>
    <property type="match status" value="1"/>
</dbReference>
<dbReference type="InParanoid" id="A0A0C2WUA8"/>
<organism evidence="5 6">
    <name type="scientific">Amanita muscaria (strain Koide BX008)</name>
    <dbReference type="NCBI Taxonomy" id="946122"/>
    <lineage>
        <taxon>Eukaryota</taxon>
        <taxon>Fungi</taxon>
        <taxon>Dikarya</taxon>
        <taxon>Basidiomycota</taxon>
        <taxon>Agaricomycotina</taxon>
        <taxon>Agaricomycetes</taxon>
        <taxon>Agaricomycetidae</taxon>
        <taxon>Agaricales</taxon>
        <taxon>Pluteineae</taxon>
        <taxon>Amanitaceae</taxon>
        <taxon>Amanita</taxon>
    </lineage>
</organism>
<evidence type="ECO:0000259" key="4">
    <source>
        <dbReference type="PROSITE" id="PS51387"/>
    </source>
</evidence>
<dbReference type="EMBL" id="KN818300">
    <property type="protein sequence ID" value="KIL60356.1"/>
    <property type="molecule type" value="Genomic_DNA"/>
</dbReference>
<dbReference type="Pfam" id="PF01565">
    <property type="entry name" value="FAD_binding_4"/>
    <property type="match status" value="1"/>
</dbReference>
<dbReference type="PANTHER" id="PTHR13878">
    <property type="entry name" value="GULONOLACTONE OXIDASE"/>
    <property type="match status" value="1"/>
</dbReference>
<keyword evidence="6" id="KW-1185">Reference proteome</keyword>
<protein>
    <recommendedName>
        <fullName evidence="4">FAD-binding PCMH-type domain-containing protein</fullName>
    </recommendedName>
</protein>
<dbReference type="Proteomes" id="UP000054549">
    <property type="component" value="Unassembled WGS sequence"/>
</dbReference>
<dbReference type="Gene3D" id="3.30.465.10">
    <property type="match status" value="1"/>
</dbReference>
<dbReference type="InterPro" id="IPR036318">
    <property type="entry name" value="FAD-bd_PCMH-like_sf"/>
</dbReference>
<feature type="non-terminal residue" evidence="5">
    <location>
        <position position="545"/>
    </location>
</feature>
<feature type="signal peptide" evidence="3">
    <location>
        <begin position="1"/>
        <end position="23"/>
    </location>
</feature>
<feature type="chain" id="PRO_5002170391" description="FAD-binding PCMH-type domain-containing protein" evidence="3">
    <location>
        <begin position="24"/>
        <end position="545"/>
    </location>
</feature>
<evidence type="ECO:0000313" key="6">
    <source>
        <dbReference type="Proteomes" id="UP000054549"/>
    </source>
</evidence>
<dbReference type="InterPro" id="IPR016169">
    <property type="entry name" value="FAD-bd_PCMH_sub2"/>
</dbReference>
<dbReference type="AlphaFoldDB" id="A0A0C2WUA8"/>